<dbReference type="InterPro" id="IPR036249">
    <property type="entry name" value="Thioredoxin-like_sf"/>
</dbReference>
<gene>
    <name evidence="4" type="primary">LOC106468111</name>
</gene>
<dbReference type="PANTHER" id="PTHR46497:SF1">
    <property type="entry name" value="THIOREDOXIN DOMAIN-CONTAINING PROTEIN 11"/>
    <property type="match status" value="1"/>
</dbReference>
<evidence type="ECO:0000313" key="3">
    <source>
        <dbReference type="Proteomes" id="UP000694941"/>
    </source>
</evidence>
<organism evidence="3 4">
    <name type="scientific">Limulus polyphemus</name>
    <name type="common">Atlantic horseshoe crab</name>
    <dbReference type="NCBI Taxonomy" id="6850"/>
    <lineage>
        <taxon>Eukaryota</taxon>
        <taxon>Metazoa</taxon>
        <taxon>Ecdysozoa</taxon>
        <taxon>Arthropoda</taxon>
        <taxon>Chelicerata</taxon>
        <taxon>Merostomata</taxon>
        <taxon>Xiphosura</taxon>
        <taxon>Limulidae</taxon>
        <taxon>Limulus</taxon>
    </lineage>
</organism>
<dbReference type="Gene3D" id="3.40.30.10">
    <property type="entry name" value="Glutaredoxin"/>
    <property type="match status" value="3"/>
</dbReference>
<dbReference type="SUPFAM" id="SSF52833">
    <property type="entry name" value="Thioredoxin-like"/>
    <property type="match status" value="2"/>
</dbReference>
<feature type="coiled-coil region" evidence="1">
    <location>
        <begin position="355"/>
        <end position="382"/>
    </location>
</feature>
<dbReference type="Pfam" id="PF00085">
    <property type="entry name" value="Thioredoxin"/>
    <property type="match status" value="1"/>
</dbReference>
<dbReference type="InterPro" id="IPR013766">
    <property type="entry name" value="Thioredoxin_domain"/>
</dbReference>
<dbReference type="RefSeq" id="XP_013783978.1">
    <property type="nucleotide sequence ID" value="XM_013928524.2"/>
</dbReference>
<sequence>MATANDMEKDKVKPKGPRGKFKSRLLKVMSTYGRELCFILAVLFTALAALHNGPPKTRKASPPQKFFSSSSLVSDYYLGSMQQLSGLLMEKEVSFVMYYAPWDSTCIETQEEFEAVARFFLTQVFFAAVNCWWPDGECRQKLQPDSYPVLIVHVRWATDIYYKGPLVRHYMISFLDNVLNPIKTCHHEKEILELQVQHEAVLVSFFDFQASPEPRGYKQFYMASLTALSIDPTRRLGFGIITTKKMALKLKMTSSSTVVLYLWNGTEVYPDKRMDTKNILNWAYNRLQQVHLIKWICPLQSKSRMLSGLIENYPTLVLFTPRNLIRGVSPYYDLLREVVLDYYNCNSSTYITSVVQKLSQRREQAEIDLQLLREDCSLVLEEPHLNKNAKADREVSSSNTSEVRDDRVIQMVSTVQKQKCQCLKVALSYSDIDFPNTQFSGDLYENFTGFVCQTNITLKVIALDAVQFHTFPEHLGINIMEEKHQTAVLILDMKKETHYLLKEEIDKKSLMDFIANYTRGLLDRYLRSTIKETRECVMTRDSENVCVHEVTTDTFNRVVMNPNKDVLLLYYAPWCGFCKGTSHIYLTVAKYFSGISGILFARINGDENDLPWEYTVEKYPTLIFFPARRKAESMKFPQSLHLTTTNLLQFILTNAQFTVRWQAAAVMCNKKCVTQNFLHSLAEIKHHYIQQRLILKQINLVQHKLYEMKLRTDGKKRKHSLETIQQFQILEDYLKYLVLNLRNKRKAIINTINLQDLLRKRLGSTLIEDTYKDLNKKTYLFLKIRFTRKQRKKKRRRRRR</sequence>
<feature type="domain" description="Thioredoxin" evidence="2">
    <location>
        <begin position="504"/>
        <end position="683"/>
    </location>
</feature>
<reference evidence="4" key="1">
    <citation type="submission" date="2025-08" db="UniProtKB">
        <authorList>
            <consortium name="RefSeq"/>
        </authorList>
    </citation>
    <scope>IDENTIFICATION</scope>
    <source>
        <tissue evidence="4">Muscle</tissue>
    </source>
</reference>
<name>A0ABM1BKT4_LIMPO</name>
<keyword evidence="3" id="KW-1185">Reference proteome</keyword>
<evidence type="ECO:0000256" key="1">
    <source>
        <dbReference type="SAM" id="Coils"/>
    </source>
</evidence>
<dbReference type="CDD" id="cd02995">
    <property type="entry name" value="PDI_a_PDI_a'_C"/>
    <property type="match status" value="1"/>
</dbReference>
<dbReference type="Proteomes" id="UP000694941">
    <property type="component" value="Unplaced"/>
</dbReference>
<keyword evidence="1" id="KW-0175">Coiled coil</keyword>
<dbReference type="InterPro" id="IPR052792">
    <property type="entry name" value="Thioredoxin_dom-contain_11"/>
</dbReference>
<dbReference type="GeneID" id="106468111"/>
<accession>A0ABM1BKT4</accession>
<evidence type="ECO:0000259" key="2">
    <source>
        <dbReference type="PROSITE" id="PS51352"/>
    </source>
</evidence>
<protein>
    <submittedName>
        <fullName evidence="4">Thioredoxin domain-containing protein 11-like isoform X1</fullName>
    </submittedName>
</protein>
<proteinExistence type="predicted"/>
<dbReference type="PANTHER" id="PTHR46497">
    <property type="entry name" value="THIOREDOXIN DOMAIN-CONTAINING PROTEIN 11"/>
    <property type="match status" value="1"/>
</dbReference>
<evidence type="ECO:0000313" key="4">
    <source>
        <dbReference type="RefSeq" id="XP_013783978.1"/>
    </source>
</evidence>
<dbReference type="PROSITE" id="PS51352">
    <property type="entry name" value="THIOREDOXIN_2"/>
    <property type="match status" value="1"/>
</dbReference>